<proteinExistence type="predicted"/>
<organism evidence="3 4">
    <name type="scientific">Basidiobolus ranarum</name>
    <dbReference type="NCBI Taxonomy" id="34480"/>
    <lineage>
        <taxon>Eukaryota</taxon>
        <taxon>Fungi</taxon>
        <taxon>Fungi incertae sedis</taxon>
        <taxon>Zoopagomycota</taxon>
        <taxon>Entomophthoromycotina</taxon>
        <taxon>Basidiobolomycetes</taxon>
        <taxon>Basidiobolales</taxon>
        <taxon>Basidiobolaceae</taxon>
        <taxon>Basidiobolus</taxon>
    </lineage>
</organism>
<evidence type="ECO:0000313" key="4">
    <source>
        <dbReference type="Proteomes" id="UP001479436"/>
    </source>
</evidence>
<dbReference type="InterPro" id="IPR036790">
    <property type="entry name" value="Frizzled_dom_sf"/>
</dbReference>
<accession>A0ABR2W6N6</accession>
<keyword evidence="1" id="KW-0472">Membrane</keyword>
<gene>
    <name evidence="3" type="ORF">K7432_003156</name>
</gene>
<dbReference type="Proteomes" id="UP001479436">
    <property type="component" value="Unassembled WGS sequence"/>
</dbReference>
<evidence type="ECO:0008006" key="5">
    <source>
        <dbReference type="Google" id="ProtNLM"/>
    </source>
</evidence>
<name>A0ABR2W6N6_9FUNG</name>
<dbReference type="Gene3D" id="1.10.2000.10">
    <property type="entry name" value="Frizzled cysteine-rich domain"/>
    <property type="match status" value="1"/>
</dbReference>
<protein>
    <recommendedName>
        <fullName evidence="5">FZ domain-containing protein</fullName>
    </recommendedName>
</protein>
<dbReference type="EMBL" id="JASJQH010006968">
    <property type="protein sequence ID" value="KAK9721797.1"/>
    <property type="molecule type" value="Genomic_DNA"/>
</dbReference>
<evidence type="ECO:0000256" key="2">
    <source>
        <dbReference type="SAM" id="SignalP"/>
    </source>
</evidence>
<feature type="chain" id="PRO_5045280321" description="FZ domain-containing protein" evidence="2">
    <location>
        <begin position="21"/>
        <end position="311"/>
    </location>
</feature>
<keyword evidence="1" id="KW-0812">Transmembrane</keyword>
<keyword evidence="1" id="KW-1133">Transmembrane helix</keyword>
<comment type="caution">
    <text evidence="3">The sequence shown here is derived from an EMBL/GenBank/DDBJ whole genome shotgun (WGS) entry which is preliminary data.</text>
</comment>
<feature type="signal peptide" evidence="2">
    <location>
        <begin position="1"/>
        <end position="20"/>
    </location>
</feature>
<feature type="transmembrane region" description="Helical" evidence="1">
    <location>
        <begin position="224"/>
        <end position="247"/>
    </location>
</feature>
<reference evidence="3 4" key="1">
    <citation type="submission" date="2023-04" db="EMBL/GenBank/DDBJ databases">
        <title>Genome of Basidiobolus ranarum AG-B5.</title>
        <authorList>
            <person name="Stajich J.E."/>
            <person name="Carter-House D."/>
            <person name="Gryganskyi A."/>
        </authorList>
    </citation>
    <scope>NUCLEOTIDE SEQUENCE [LARGE SCALE GENOMIC DNA]</scope>
    <source>
        <strain evidence="3 4">AG-B5</strain>
    </source>
</reference>
<sequence>MTFKGYSLIFGGALVTFALGNYCGPLSNSSSICQEVNYNTIVNNTEAAEASVKALLNKISREGYESANAPCFLAIREALCSITYRKCNSDTLVIHPVCPLVRNRAITVCNNTMTYLDKSILEDNIDGQAFQNSSDCFVYSAATSAPSPSLPTPIKDALVNSTLQTQNIYEGVNATILDFSSVAMESLEDIDASLESSATNILLPMKVNEVKNGKFSDHALSYRLVSIFVSVILIGGLISVGVVLLLWKLRRRRNLIYDQVWEADEEQEVKQLETRHLTTSVILSPTFLARLSHEIFVVADSDGSDMDTEPE</sequence>
<keyword evidence="4" id="KW-1185">Reference proteome</keyword>
<keyword evidence="2" id="KW-0732">Signal</keyword>
<evidence type="ECO:0000313" key="3">
    <source>
        <dbReference type="EMBL" id="KAK9721797.1"/>
    </source>
</evidence>
<evidence type="ECO:0000256" key="1">
    <source>
        <dbReference type="SAM" id="Phobius"/>
    </source>
</evidence>